<keyword evidence="1" id="KW-0472">Membrane</keyword>
<dbReference type="AlphaFoldDB" id="A0A8X6UCH6"/>
<evidence type="ECO:0000313" key="3">
    <source>
        <dbReference type="Proteomes" id="UP000887013"/>
    </source>
</evidence>
<dbReference type="EMBL" id="BMAW01079879">
    <property type="protein sequence ID" value="GFU17126.1"/>
    <property type="molecule type" value="Genomic_DNA"/>
</dbReference>
<feature type="transmembrane region" description="Helical" evidence="1">
    <location>
        <begin position="46"/>
        <end position="74"/>
    </location>
</feature>
<protein>
    <submittedName>
        <fullName evidence="2">Solute carrier family 41 member 1</fullName>
    </submittedName>
</protein>
<evidence type="ECO:0000256" key="1">
    <source>
        <dbReference type="SAM" id="Phobius"/>
    </source>
</evidence>
<sequence>MKGPLPPKGDYVIPASNFPPKDDPIKVKDIAEDDKEETSCSIACQVFIPFMIAGFGTVAAGLLLDIVQVSMYFVKSFLRMKIQEWNQLTDSRGGLII</sequence>
<evidence type="ECO:0000313" key="2">
    <source>
        <dbReference type="EMBL" id="GFU17126.1"/>
    </source>
</evidence>
<proteinExistence type="predicted"/>
<keyword evidence="3" id="KW-1185">Reference proteome</keyword>
<gene>
    <name evidence="2" type="primary">SLC41A1_1</name>
    <name evidence="2" type="ORF">NPIL_496411</name>
</gene>
<keyword evidence="1" id="KW-1133">Transmembrane helix</keyword>
<accession>A0A8X6UCH6</accession>
<keyword evidence="1" id="KW-0812">Transmembrane</keyword>
<reference evidence="2" key="1">
    <citation type="submission" date="2020-08" db="EMBL/GenBank/DDBJ databases">
        <title>Multicomponent nature underlies the extraordinary mechanical properties of spider dragline silk.</title>
        <authorList>
            <person name="Kono N."/>
            <person name="Nakamura H."/>
            <person name="Mori M."/>
            <person name="Yoshida Y."/>
            <person name="Ohtoshi R."/>
            <person name="Malay A.D."/>
            <person name="Moran D.A.P."/>
            <person name="Tomita M."/>
            <person name="Numata K."/>
            <person name="Arakawa K."/>
        </authorList>
    </citation>
    <scope>NUCLEOTIDE SEQUENCE</scope>
</reference>
<dbReference type="OrthoDB" id="5791097at2759"/>
<name>A0A8X6UCH6_NEPPI</name>
<organism evidence="2 3">
    <name type="scientific">Nephila pilipes</name>
    <name type="common">Giant wood spider</name>
    <name type="synonym">Nephila maculata</name>
    <dbReference type="NCBI Taxonomy" id="299642"/>
    <lineage>
        <taxon>Eukaryota</taxon>
        <taxon>Metazoa</taxon>
        <taxon>Ecdysozoa</taxon>
        <taxon>Arthropoda</taxon>
        <taxon>Chelicerata</taxon>
        <taxon>Arachnida</taxon>
        <taxon>Araneae</taxon>
        <taxon>Araneomorphae</taxon>
        <taxon>Entelegynae</taxon>
        <taxon>Araneoidea</taxon>
        <taxon>Nephilidae</taxon>
        <taxon>Nephila</taxon>
    </lineage>
</organism>
<comment type="caution">
    <text evidence="2">The sequence shown here is derived from an EMBL/GenBank/DDBJ whole genome shotgun (WGS) entry which is preliminary data.</text>
</comment>
<dbReference type="Proteomes" id="UP000887013">
    <property type="component" value="Unassembled WGS sequence"/>
</dbReference>